<comment type="caution">
    <text evidence="1">The sequence shown here is derived from an EMBL/GenBank/DDBJ whole genome shotgun (WGS) entry which is preliminary data.</text>
</comment>
<evidence type="ECO:0000313" key="1">
    <source>
        <dbReference type="EMBL" id="KAB1648414.1"/>
    </source>
</evidence>
<proteinExistence type="predicted"/>
<evidence type="ECO:0000313" key="2">
    <source>
        <dbReference type="Proteomes" id="UP000431744"/>
    </source>
</evidence>
<name>A0A6H9WH87_9MICO</name>
<dbReference type="AlphaFoldDB" id="A0A6H9WH87"/>
<keyword evidence="2" id="KW-1185">Reference proteome</keyword>
<protein>
    <submittedName>
        <fullName evidence="1">Uncharacterized protein</fullName>
    </submittedName>
</protein>
<dbReference type="RefSeq" id="WP_158029609.1">
    <property type="nucleotide sequence ID" value="NZ_BMHG01000001.1"/>
</dbReference>
<organism evidence="1 2">
    <name type="scientific">Pseudoclavibacter endophyticus</name>
    <dbReference type="NCBI Taxonomy" id="1778590"/>
    <lineage>
        <taxon>Bacteria</taxon>
        <taxon>Bacillati</taxon>
        <taxon>Actinomycetota</taxon>
        <taxon>Actinomycetes</taxon>
        <taxon>Micrococcales</taxon>
        <taxon>Microbacteriaceae</taxon>
        <taxon>Pseudoclavibacter</taxon>
    </lineage>
</organism>
<accession>A0A6H9WH87</accession>
<gene>
    <name evidence="1" type="ORF">F8O04_12070</name>
</gene>
<dbReference type="Proteomes" id="UP000431744">
    <property type="component" value="Unassembled WGS sequence"/>
</dbReference>
<sequence length="76" mass="7856">MTDTGTTRIRIGASLEINGAPIGAQLGTVMSVRSAGESKIVQVELIADDVEIAIDEVPDTTFLNLQGGASLTVIDV</sequence>
<dbReference type="EMBL" id="WBJY01000002">
    <property type="protein sequence ID" value="KAB1648414.1"/>
    <property type="molecule type" value="Genomic_DNA"/>
</dbReference>
<reference evidence="1 2" key="1">
    <citation type="submission" date="2019-09" db="EMBL/GenBank/DDBJ databases">
        <title>Phylogeny of genus Pseudoclavibacter and closely related genus.</title>
        <authorList>
            <person name="Li Y."/>
        </authorList>
    </citation>
    <scope>NUCLEOTIDE SEQUENCE [LARGE SCALE GENOMIC DNA]</scope>
    <source>
        <strain evidence="1 2">EGI 60007</strain>
    </source>
</reference>